<reference evidence="1" key="1">
    <citation type="submission" date="2021-04" db="EMBL/GenBank/DDBJ databases">
        <title>Proteiniclasticum sedimins sp. nov., an obligate anaerobic bacterium isolated from anaerobic sludge.</title>
        <authorList>
            <person name="Liu J."/>
        </authorList>
    </citation>
    <scope>NUCLEOTIDE SEQUENCE</scope>
    <source>
        <strain evidence="1">BAD-10</strain>
    </source>
</reference>
<evidence type="ECO:0000313" key="1">
    <source>
        <dbReference type="EMBL" id="MBR0575436.1"/>
    </source>
</evidence>
<protein>
    <submittedName>
        <fullName evidence="1">Uncharacterized protein</fullName>
    </submittedName>
</protein>
<dbReference type="Proteomes" id="UP000675379">
    <property type="component" value="Unassembled WGS sequence"/>
</dbReference>
<comment type="caution">
    <text evidence="1">The sequence shown here is derived from an EMBL/GenBank/DDBJ whole genome shotgun (WGS) entry which is preliminary data.</text>
</comment>
<organism evidence="1 2">
    <name type="scientific">Proteiniclasticum sediminis</name>
    <dbReference type="NCBI Taxonomy" id="2804028"/>
    <lineage>
        <taxon>Bacteria</taxon>
        <taxon>Bacillati</taxon>
        <taxon>Bacillota</taxon>
        <taxon>Clostridia</taxon>
        <taxon>Eubacteriales</taxon>
        <taxon>Clostridiaceae</taxon>
        <taxon>Proteiniclasticum</taxon>
    </lineage>
</organism>
<dbReference type="AlphaFoldDB" id="A0A941CQG3"/>
<sequence>MDFHPRNQKFIILGILILVLGSMAGYKLLRGNDDRAVYEGTILSIQEENGVLGMLVDGSFTGGSMGKSGGSRTVTHYRLSSDARIRENKKNIAKTELQVGQKIRLEGPGIFLTSYPAQGSADNVTLLQRISEDPVLRGKVLEVKEGQGDVVFSFLAQGELTGYSGDTPIWLTVKDTSYYPFSAPPGEPYLNPGDTVVAIITGGIMESYPLQAQASSVVVVPND</sequence>
<keyword evidence="2" id="KW-1185">Reference proteome</keyword>
<accession>A0A941CQG3</accession>
<name>A0A941CQG3_9CLOT</name>
<dbReference type="RefSeq" id="WP_211799959.1">
    <property type="nucleotide sequence ID" value="NZ_JAGSCS010000003.1"/>
</dbReference>
<dbReference type="EMBL" id="JAGSCS010000003">
    <property type="protein sequence ID" value="MBR0575436.1"/>
    <property type="molecule type" value="Genomic_DNA"/>
</dbReference>
<evidence type="ECO:0000313" key="2">
    <source>
        <dbReference type="Proteomes" id="UP000675379"/>
    </source>
</evidence>
<proteinExistence type="predicted"/>
<gene>
    <name evidence="1" type="ORF">KCG48_03680</name>
</gene>